<dbReference type="AlphaFoldDB" id="A0A844G4X3"/>
<organism evidence="2 3">
    <name type="scientific">Victivallis lenta</name>
    <dbReference type="NCBI Taxonomy" id="2606640"/>
    <lineage>
        <taxon>Bacteria</taxon>
        <taxon>Pseudomonadati</taxon>
        <taxon>Lentisphaerota</taxon>
        <taxon>Lentisphaeria</taxon>
        <taxon>Victivallales</taxon>
        <taxon>Victivallaceae</taxon>
        <taxon>Victivallis</taxon>
    </lineage>
</organism>
<feature type="transmembrane region" description="Helical" evidence="1">
    <location>
        <begin position="163"/>
        <end position="183"/>
    </location>
</feature>
<evidence type="ECO:0000313" key="3">
    <source>
        <dbReference type="Proteomes" id="UP000435649"/>
    </source>
</evidence>
<keyword evidence="1" id="KW-1133">Transmembrane helix</keyword>
<comment type="caution">
    <text evidence="2">The sequence shown here is derived from an EMBL/GenBank/DDBJ whole genome shotgun (WGS) entry which is preliminary data.</text>
</comment>
<dbReference type="RefSeq" id="WP_154418480.1">
    <property type="nucleotide sequence ID" value="NZ_VUNS01000010.1"/>
</dbReference>
<proteinExistence type="predicted"/>
<protein>
    <submittedName>
        <fullName evidence="2">Uncharacterized protein</fullName>
    </submittedName>
</protein>
<keyword evidence="1" id="KW-0472">Membrane</keyword>
<evidence type="ECO:0000256" key="1">
    <source>
        <dbReference type="SAM" id="Phobius"/>
    </source>
</evidence>
<dbReference type="Proteomes" id="UP000435649">
    <property type="component" value="Unassembled WGS sequence"/>
</dbReference>
<gene>
    <name evidence="2" type="ORF">FYJ85_10910</name>
</gene>
<sequence length="309" mass="35241">MRLGVLERSADNPALQYREYRRVRNEWVEQEAPGSTRPEEPDFLCFLTHSPKTVVYDISLPASLRRSAEREVLFGELAARLPVPAESVCWFYRNCGNGLYRVCAVHREEIVRQLEFAASRSLKFDALIPAALADTPETILQAIPGEALPGKYRPARCRNLKKLYFALLALTVVLLGVSVFRRYDDFAGERRKLARIRSLWEKELRSERRRFGELSSDRELLAALRAAKLNTPPVSPVLTRLTGELPKTMWVTSYSQNYDSADLTLSASKDEPGLYNQIGENGNYAIVNLRKSRGYNDTVSFFVKLRIKH</sequence>
<keyword evidence="3" id="KW-1185">Reference proteome</keyword>
<reference evidence="2 3" key="1">
    <citation type="submission" date="2019-08" db="EMBL/GenBank/DDBJ databases">
        <title>In-depth cultivation of the pig gut microbiome towards novel bacterial diversity and tailored functional studies.</title>
        <authorList>
            <person name="Wylensek D."/>
            <person name="Hitch T.C.A."/>
            <person name="Clavel T."/>
        </authorList>
    </citation>
    <scope>NUCLEOTIDE SEQUENCE [LARGE SCALE GENOMIC DNA]</scope>
    <source>
        <strain evidence="2 3">BBE-744-WT-12</strain>
    </source>
</reference>
<accession>A0A844G4X3</accession>
<evidence type="ECO:0000313" key="2">
    <source>
        <dbReference type="EMBL" id="MST97548.1"/>
    </source>
</evidence>
<dbReference type="EMBL" id="VUNS01000010">
    <property type="protein sequence ID" value="MST97548.1"/>
    <property type="molecule type" value="Genomic_DNA"/>
</dbReference>
<keyword evidence="1" id="KW-0812">Transmembrane</keyword>
<name>A0A844G4X3_9BACT</name>